<dbReference type="PANTHER" id="PTHR43252:SF2">
    <property type="entry name" value="TRANSCRIPTION REGULATOR, PADR-LIKE FAMILY"/>
    <property type="match status" value="1"/>
</dbReference>
<dbReference type="EMBL" id="BAAAHE010000052">
    <property type="protein sequence ID" value="GAA0637425.1"/>
    <property type="molecule type" value="Genomic_DNA"/>
</dbReference>
<feature type="domain" description="Transcription regulator PadR N-terminal" evidence="2">
    <location>
        <begin position="28"/>
        <end position="101"/>
    </location>
</feature>
<dbReference type="SUPFAM" id="SSF46785">
    <property type="entry name" value="Winged helix' DNA-binding domain"/>
    <property type="match status" value="1"/>
</dbReference>
<evidence type="ECO:0008006" key="6">
    <source>
        <dbReference type="Google" id="ProtNLM"/>
    </source>
</evidence>
<evidence type="ECO:0000313" key="4">
    <source>
        <dbReference type="EMBL" id="GAA0637425.1"/>
    </source>
</evidence>
<evidence type="ECO:0000256" key="1">
    <source>
        <dbReference type="SAM" id="MobiDB-lite"/>
    </source>
</evidence>
<dbReference type="InterPro" id="IPR036388">
    <property type="entry name" value="WH-like_DNA-bd_sf"/>
</dbReference>
<accession>A0ABN1HC45</accession>
<evidence type="ECO:0000259" key="2">
    <source>
        <dbReference type="Pfam" id="PF03551"/>
    </source>
</evidence>
<dbReference type="Gene3D" id="6.10.140.190">
    <property type="match status" value="1"/>
</dbReference>
<dbReference type="InterPro" id="IPR036390">
    <property type="entry name" value="WH_DNA-bd_sf"/>
</dbReference>
<dbReference type="Pfam" id="PF10400">
    <property type="entry name" value="Vir_act_alpha_C"/>
    <property type="match status" value="1"/>
</dbReference>
<evidence type="ECO:0000313" key="5">
    <source>
        <dbReference type="Proteomes" id="UP001500957"/>
    </source>
</evidence>
<dbReference type="RefSeq" id="WP_344609494.1">
    <property type="nucleotide sequence ID" value="NZ_BAAAHE010000052.1"/>
</dbReference>
<feature type="region of interest" description="Disordered" evidence="1">
    <location>
        <begin position="194"/>
        <end position="219"/>
    </location>
</feature>
<dbReference type="Pfam" id="PF03551">
    <property type="entry name" value="PadR"/>
    <property type="match status" value="1"/>
</dbReference>
<proteinExistence type="predicted"/>
<dbReference type="Proteomes" id="UP001500957">
    <property type="component" value="Unassembled WGS sequence"/>
</dbReference>
<protein>
    <recommendedName>
        <fullName evidence="6">PadR family transcriptional regulator</fullName>
    </recommendedName>
</protein>
<organism evidence="4 5">
    <name type="scientific">Sporichthya brevicatena</name>
    <dbReference type="NCBI Taxonomy" id="171442"/>
    <lineage>
        <taxon>Bacteria</taxon>
        <taxon>Bacillati</taxon>
        <taxon>Actinomycetota</taxon>
        <taxon>Actinomycetes</taxon>
        <taxon>Sporichthyales</taxon>
        <taxon>Sporichthyaceae</taxon>
        <taxon>Sporichthya</taxon>
    </lineage>
</organism>
<evidence type="ECO:0000259" key="3">
    <source>
        <dbReference type="Pfam" id="PF10400"/>
    </source>
</evidence>
<sequence length="219" mass="25365">MTVQNERSTSNKGAGAEKARLGPSAYLVLGFIAELGPSTPYDLKRAVARSISYFWSFPHSQLYVEPERLAKLGLLSEEQEEHGRRRRLFSITDAGREALREWLESPSTTQTETRDLGLLKLYFADLTSPERVKEMAEEQIALHQERLREYDAIAEEMARYETLYLHQIPIRMGYLFEEAFITFWTSILENPPSLDPRIPPLYEDRPARRSSAKGERRKR</sequence>
<dbReference type="InterPro" id="IPR018309">
    <property type="entry name" value="Tscrpt_reg_PadR_C"/>
</dbReference>
<dbReference type="PANTHER" id="PTHR43252">
    <property type="entry name" value="TRANSCRIPTIONAL REGULATOR YQJI"/>
    <property type="match status" value="1"/>
</dbReference>
<name>A0ABN1HC45_9ACTN</name>
<gene>
    <name evidence="4" type="ORF">GCM10009547_47310</name>
</gene>
<feature type="domain" description="Transcription regulator PadR C-terminal" evidence="3">
    <location>
        <begin position="114"/>
        <end position="186"/>
    </location>
</feature>
<keyword evidence="5" id="KW-1185">Reference proteome</keyword>
<dbReference type="InterPro" id="IPR005149">
    <property type="entry name" value="Tscrpt_reg_PadR_N"/>
</dbReference>
<dbReference type="Gene3D" id="1.10.10.10">
    <property type="entry name" value="Winged helix-like DNA-binding domain superfamily/Winged helix DNA-binding domain"/>
    <property type="match status" value="1"/>
</dbReference>
<comment type="caution">
    <text evidence="4">The sequence shown here is derived from an EMBL/GenBank/DDBJ whole genome shotgun (WGS) entry which is preliminary data.</text>
</comment>
<reference evidence="4 5" key="1">
    <citation type="journal article" date="2019" name="Int. J. Syst. Evol. Microbiol.">
        <title>The Global Catalogue of Microorganisms (GCM) 10K type strain sequencing project: providing services to taxonomists for standard genome sequencing and annotation.</title>
        <authorList>
            <consortium name="The Broad Institute Genomics Platform"/>
            <consortium name="The Broad Institute Genome Sequencing Center for Infectious Disease"/>
            <person name="Wu L."/>
            <person name="Ma J."/>
        </authorList>
    </citation>
    <scope>NUCLEOTIDE SEQUENCE [LARGE SCALE GENOMIC DNA]</scope>
    <source>
        <strain evidence="4 5">JCM 10671</strain>
    </source>
</reference>
<feature type="compositionally biased region" description="Basic residues" evidence="1">
    <location>
        <begin position="208"/>
        <end position="219"/>
    </location>
</feature>